<gene>
    <name evidence="1" type="ORF">BV394_13020</name>
</gene>
<evidence type="ECO:0000313" key="2">
    <source>
        <dbReference type="Proteomes" id="UP000187266"/>
    </source>
</evidence>
<organism evidence="1 2">
    <name type="scientific">Brevirhabdus pacifica</name>
    <dbReference type="NCBI Taxonomy" id="1267768"/>
    <lineage>
        <taxon>Bacteria</taxon>
        <taxon>Pseudomonadati</taxon>
        <taxon>Pseudomonadota</taxon>
        <taxon>Alphaproteobacteria</taxon>
        <taxon>Rhodobacterales</taxon>
        <taxon>Paracoccaceae</taxon>
        <taxon>Brevirhabdus</taxon>
    </lineage>
</organism>
<dbReference type="AlphaFoldDB" id="A0A1U7DKL2"/>
<proteinExistence type="predicted"/>
<dbReference type="RefSeq" id="WP_076980547.1">
    <property type="nucleotide sequence ID" value="NZ_CP019124.1"/>
</dbReference>
<evidence type="ECO:0000313" key="1">
    <source>
        <dbReference type="EMBL" id="APX90530.1"/>
    </source>
</evidence>
<name>A0A1U7DKL2_9RHOB</name>
<accession>A0A1U7DKL2</accession>
<protein>
    <submittedName>
        <fullName evidence="1">Uncharacterized protein</fullName>
    </submittedName>
</protein>
<reference evidence="1 2" key="1">
    <citation type="submission" date="2017-01" db="EMBL/GenBank/DDBJ databases">
        <title>Genomic analysis of Xuhuaishuia manganoxidans DY6-4.</title>
        <authorList>
            <person name="Wang X."/>
        </authorList>
    </citation>
    <scope>NUCLEOTIDE SEQUENCE [LARGE SCALE GENOMIC DNA]</scope>
    <source>
        <strain evidence="1 2">DY6-4</strain>
    </source>
</reference>
<sequence length="333" mass="37951">MTDENPRPFNVLAVVQAGRLEYEAALFAVSFRAANPDFAGRLILAEPQPGPLWGDEDPRIQDPAVRTLLEDHGAEIRPFHSRHFGAAYPNGNKIEALSTLPAGEPFVFFDTDTLHLDSLSRVPFDFDRPSASMKRENTWPTQELYGPGYNQVWGALYEQFGLDFESSLDPAQPDEHWERYLYFNAGWFFHADPAAFGARFVEYATAIRDTPPPELVCQPLYPWLDQIALPLVIHSFGGGRATLPDGHLDGDTTCHWRVLPLAYAREADAVIDTLEAVTAPNRVKKVLKNYEPFKRMIFQGKGRKVREMFDRDALPRKEQQIRNRIKKARLWVR</sequence>
<dbReference type="OrthoDB" id="7684392at2"/>
<keyword evidence="2" id="KW-1185">Reference proteome</keyword>
<dbReference type="EMBL" id="CP019124">
    <property type="protein sequence ID" value="APX90530.1"/>
    <property type="molecule type" value="Genomic_DNA"/>
</dbReference>
<dbReference type="Proteomes" id="UP000187266">
    <property type="component" value="Chromosome"/>
</dbReference>
<dbReference type="STRING" id="1267768.BV394_13020"/>
<accession>A0A2M9DC37</accession>